<dbReference type="InterPro" id="IPR000644">
    <property type="entry name" value="CBS_dom"/>
</dbReference>
<dbReference type="InterPro" id="IPR046342">
    <property type="entry name" value="CBS_dom_sf"/>
</dbReference>
<dbReference type="PANTHER" id="PTHR45138">
    <property type="entry name" value="REGULATORY COMPONENTS OF SENSORY TRANSDUCTION SYSTEM"/>
    <property type="match status" value="1"/>
</dbReference>
<dbReference type="Gene3D" id="3.10.580.10">
    <property type="entry name" value="CBS-domain"/>
    <property type="match status" value="1"/>
</dbReference>
<dbReference type="SUPFAM" id="SSF55073">
    <property type="entry name" value="Nucleotide cyclase"/>
    <property type="match status" value="1"/>
</dbReference>
<accession>A0ABV6J9T0</accession>
<dbReference type="EMBL" id="JBHLVF010000017">
    <property type="protein sequence ID" value="MFC0392537.1"/>
    <property type="molecule type" value="Genomic_DNA"/>
</dbReference>
<evidence type="ECO:0000313" key="2">
    <source>
        <dbReference type="EMBL" id="MFC0392537.1"/>
    </source>
</evidence>
<comment type="caution">
    <text evidence="2">The sequence shown here is derived from an EMBL/GenBank/DDBJ whole genome shotgun (WGS) entry which is preliminary data.</text>
</comment>
<dbReference type="InterPro" id="IPR000160">
    <property type="entry name" value="GGDEF_dom"/>
</dbReference>
<dbReference type="CDD" id="cd01949">
    <property type="entry name" value="GGDEF"/>
    <property type="match status" value="1"/>
</dbReference>
<dbReference type="InterPro" id="IPR050469">
    <property type="entry name" value="Diguanylate_Cyclase"/>
</dbReference>
<dbReference type="PANTHER" id="PTHR45138:SF25">
    <property type="entry name" value="GGDEF DOMAIN PROTEIN"/>
    <property type="match status" value="1"/>
</dbReference>
<dbReference type="RefSeq" id="WP_204822120.1">
    <property type="nucleotide sequence ID" value="NZ_JANHOF010000003.1"/>
</dbReference>
<dbReference type="Pfam" id="PF00571">
    <property type="entry name" value="CBS"/>
    <property type="match status" value="1"/>
</dbReference>
<gene>
    <name evidence="2" type="ORF">ACFFJ8_14280</name>
</gene>
<dbReference type="SUPFAM" id="SSF54631">
    <property type="entry name" value="CBS-domain pair"/>
    <property type="match status" value="1"/>
</dbReference>
<evidence type="ECO:0000259" key="1">
    <source>
        <dbReference type="PROSITE" id="PS50887"/>
    </source>
</evidence>
<proteinExistence type="predicted"/>
<feature type="domain" description="GGDEF" evidence="1">
    <location>
        <begin position="334"/>
        <end position="484"/>
    </location>
</feature>
<dbReference type="InterPro" id="IPR043128">
    <property type="entry name" value="Rev_trsase/Diguanyl_cyclase"/>
</dbReference>
<dbReference type="PROSITE" id="PS50887">
    <property type="entry name" value="GGDEF"/>
    <property type="match status" value="1"/>
</dbReference>
<sequence>MDEIGFGLLDRTMLRYLTERGHHGGIGVIVVQILAGHAAAAEQLQAWASEQHDLIWRYQMDHDYYYFLQGDRSANEKVLRLEEAAAALDRGLCGVDAIFAHSGSTGQANRLQYAVGLAKTAPLGVGYAAEARIYQAVKEAVALIAGARRTEEPVREPLWSPPAEQPSIWSQTYPIGDLAKEIPVFDTRELVSDAAKLFETNHLLQGAAVIKNGIPVGLVMKESMHQLLAGQFGLPLYWSRPIHKIMDQDPLIVDAAIPVEQVSQLAMSREISRLYDIVLITRDDKLLGAASIRSILECITNLRTEEARTANPLTGLPGNGAIQREMERYIDRRQPVSIIYADVDYFKWFNDCFGFSLGDELIRYMADLLHEGIRRMGRKGDFIGHIGGDDFIVLTTAEDPRSLCASLIDRFDAGVQAFYGDTDVSNVTDRSGSRIEQSGIGVSLSLLRWDGERPVTPDAISQAAARLKKQAKAIKGSACVSGDMLEKHDGEERLQRETTEHR</sequence>
<name>A0ABV6J9T0_9BACL</name>
<dbReference type="NCBIfam" id="TIGR00254">
    <property type="entry name" value="GGDEF"/>
    <property type="match status" value="1"/>
</dbReference>
<dbReference type="Proteomes" id="UP001589818">
    <property type="component" value="Unassembled WGS sequence"/>
</dbReference>
<keyword evidence="3" id="KW-1185">Reference proteome</keyword>
<reference evidence="2 3" key="1">
    <citation type="submission" date="2024-09" db="EMBL/GenBank/DDBJ databases">
        <authorList>
            <person name="Sun Q."/>
            <person name="Mori K."/>
        </authorList>
    </citation>
    <scope>NUCLEOTIDE SEQUENCE [LARGE SCALE GENOMIC DNA]</scope>
    <source>
        <strain evidence="2 3">CCM 4839</strain>
    </source>
</reference>
<organism evidence="2 3">
    <name type="scientific">Paenibacillus mendelii</name>
    <dbReference type="NCBI Taxonomy" id="206163"/>
    <lineage>
        <taxon>Bacteria</taxon>
        <taxon>Bacillati</taxon>
        <taxon>Bacillota</taxon>
        <taxon>Bacilli</taxon>
        <taxon>Bacillales</taxon>
        <taxon>Paenibacillaceae</taxon>
        <taxon>Paenibacillus</taxon>
    </lineage>
</organism>
<dbReference type="Gene3D" id="3.30.70.270">
    <property type="match status" value="1"/>
</dbReference>
<evidence type="ECO:0000313" key="3">
    <source>
        <dbReference type="Proteomes" id="UP001589818"/>
    </source>
</evidence>
<dbReference type="Pfam" id="PF00990">
    <property type="entry name" value="GGDEF"/>
    <property type="match status" value="1"/>
</dbReference>
<protein>
    <submittedName>
        <fullName evidence="2">GGDEF domain-containing protein</fullName>
    </submittedName>
</protein>
<dbReference type="SMART" id="SM00267">
    <property type="entry name" value="GGDEF"/>
    <property type="match status" value="1"/>
</dbReference>
<dbReference type="InterPro" id="IPR029787">
    <property type="entry name" value="Nucleotide_cyclase"/>
</dbReference>